<organism evidence="2 3">
    <name type="scientific">Naegleria fowleri</name>
    <name type="common">Brain eating amoeba</name>
    <dbReference type="NCBI Taxonomy" id="5763"/>
    <lineage>
        <taxon>Eukaryota</taxon>
        <taxon>Discoba</taxon>
        <taxon>Heterolobosea</taxon>
        <taxon>Tetramitia</taxon>
        <taxon>Eutetramitia</taxon>
        <taxon>Vahlkampfiidae</taxon>
        <taxon>Naegleria</taxon>
    </lineage>
</organism>
<name>A0A6A5C2S1_NAEFO</name>
<dbReference type="EMBL" id="VFQX01000019">
    <property type="protein sequence ID" value="KAF0980150.1"/>
    <property type="molecule type" value="Genomic_DNA"/>
</dbReference>
<evidence type="ECO:0000256" key="1">
    <source>
        <dbReference type="SAM" id="MobiDB-lite"/>
    </source>
</evidence>
<dbReference type="OrthoDB" id="10636239at2759"/>
<dbReference type="VEuPathDB" id="AmoebaDB:FDP41_013364"/>
<dbReference type="VEuPathDB" id="AmoebaDB:NfTy_029490"/>
<protein>
    <submittedName>
        <fullName evidence="2">Uncharacterized protein</fullName>
    </submittedName>
</protein>
<feature type="region of interest" description="Disordered" evidence="1">
    <location>
        <begin position="271"/>
        <end position="292"/>
    </location>
</feature>
<dbReference type="VEuPathDB" id="AmoebaDB:NF0070670"/>
<feature type="region of interest" description="Disordered" evidence="1">
    <location>
        <begin position="183"/>
        <end position="220"/>
    </location>
</feature>
<sequence>MTAQPQVSYSLIDFSRFLRKALNVPEIGSHCKCIPKKKVLHNAVFNVIGLLSQTISSGFDIVNEWKKVSSLKVKVSKDEFNSLALSLLCSRIPSIALSFVSPRTFSQAFKGLESEQNFYENNFFVEENPERDDLEKLFQVLSKLQPNLSNETMNEWKELILNPSPQNSQTCEDVILIEANMSSLPPSTKEAPTQESCQDTRTTGETEQTTHEQQPSRDSLFPMSQNQIELSQDPVLENSTPPSKTIPFGTGDINTPQQTLEEDEISYNFDEELEEEEDTSNNKLEQNSKKQKISVITSGSVKLREQRKFLKELKKIKKLKLKRRQTMFDTSTSENYHPTPGHQRRKTHHGKTDISKNQPLSKSIKEIVDKSDLIQVSSSTPSVHDFAVKEAIHKAAPEIIEVLKQYLNAFPSPNMDLVQVMSTIAQKLQNHPNFYHRLWNFLKTEDGSSSTPNPTQPPSSSTIEEPEY</sequence>
<feature type="region of interest" description="Disordered" evidence="1">
    <location>
        <begin position="232"/>
        <end position="257"/>
    </location>
</feature>
<feature type="region of interest" description="Disordered" evidence="1">
    <location>
        <begin position="326"/>
        <end position="360"/>
    </location>
</feature>
<feature type="compositionally biased region" description="Polar residues" evidence="1">
    <location>
        <begin position="327"/>
        <end position="336"/>
    </location>
</feature>
<gene>
    <name evidence="2" type="ORF">FDP41_013364</name>
</gene>
<dbReference type="RefSeq" id="XP_044564863.1">
    <property type="nucleotide sequence ID" value="XM_044703986.1"/>
</dbReference>
<proteinExistence type="predicted"/>
<reference evidence="2 3" key="1">
    <citation type="journal article" date="2019" name="Sci. Rep.">
        <title>Nanopore sequencing improves the draft genome of the human pathogenic amoeba Naegleria fowleri.</title>
        <authorList>
            <person name="Liechti N."/>
            <person name="Schurch N."/>
            <person name="Bruggmann R."/>
            <person name="Wittwer M."/>
        </authorList>
    </citation>
    <scope>NUCLEOTIDE SEQUENCE [LARGE SCALE GENOMIC DNA]</scope>
    <source>
        <strain evidence="2 3">ATCC 30894</strain>
    </source>
</reference>
<dbReference type="GeneID" id="68120579"/>
<feature type="region of interest" description="Disordered" evidence="1">
    <location>
        <begin position="445"/>
        <end position="468"/>
    </location>
</feature>
<evidence type="ECO:0000313" key="2">
    <source>
        <dbReference type="EMBL" id="KAF0980150.1"/>
    </source>
</evidence>
<comment type="caution">
    <text evidence="2">The sequence shown here is derived from an EMBL/GenBank/DDBJ whole genome shotgun (WGS) entry which is preliminary data.</text>
</comment>
<accession>A0A6A5C2S1</accession>
<dbReference type="Proteomes" id="UP000444721">
    <property type="component" value="Unassembled WGS sequence"/>
</dbReference>
<feature type="compositionally biased region" description="Polar residues" evidence="1">
    <location>
        <begin position="183"/>
        <end position="199"/>
    </location>
</feature>
<evidence type="ECO:0000313" key="3">
    <source>
        <dbReference type="Proteomes" id="UP000444721"/>
    </source>
</evidence>
<dbReference type="AlphaFoldDB" id="A0A6A5C2S1"/>
<feature type="compositionally biased region" description="Low complexity" evidence="1">
    <location>
        <begin position="448"/>
        <end position="462"/>
    </location>
</feature>
<keyword evidence="3" id="KW-1185">Reference proteome</keyword>